<feature type="disulfide bond" description="Redox-active" evidence="9">
    <location>
        <begin position="39"/>
        <end position="42"/>
    </location>
</feature>
<feature type="site" description="Deprotonates C-terminal active site Cys" evidence="8">
    <location>
        <position position="33"/>
    </location>
</feature>
<dbReference type="PRINTS" id="PR00421">
    <property type="entry name" value="THIOREDOXIN"/>
</dbReference>
<organism evidence="11 12">
    <name type="scientific">Streptomyces albus</name>
    <dbReference type="NCBI Taxonomy" id="1888"/>
    <lineage>
        <taxon>Bacteria</taxon>
        <taxon>Bacillati</taxon>
        <taxon>Actinomycetota</taxon>
        <taxon>Actinomycetes</taxon>
        <taxon>Kitasatosporales</taxon>
        <taxon>Streptomycetaceae</taxon>
        <taxon>Streptomyces</taxon>
    </lineage>
</organism>
<evidence type="ECO:0000313" key="12">
    <source>
        <dbReference type="Proteomes" id="UP000298111"/>
    </source>
</evidence>
<feature type="active site" description="Nucleophile" evidence="8">
    <location>
        <position position="39"/>
    </location>
</feature>
<dbReference type="PIRSF" id="PIRSF000077">
    <property type="entry name" value="Thioredoxin"/>
    <property type="match status" value="1"/>
</dbReference>
<dbReference type="Gene3D" id="3.40.30.10">
    <property type="entry name" value="Glutaredoxin"/>
    <property type="match status" value="1"/>
</dbReference>
<proteinExistence type="inferred from homology"/>
<dbReference type="SUPFAM" id="SSF52833">
    <property type="entry name" value="Thioredoxin-like"/>
    <property type="match status" value="1"/>
</dbReference>
<dbReference type="Pfam" id="PF00085">
    <property type="entry name" value="Thioredoxin"/>
    <property type="match status" value="1"/>
</dbReference>
<dbReference type="FunFam" id="3.40.30.10:FF:000001">
    <property type="entry name" value="Thioredoxin"/>
    <property type="match status" value="1"/>
</dbReference>
<accession>A0A8H1LJ11</accession>
<evidence type="ECO:0000256" key="6">
    <source>
        <dbReference type="NCBIfam" id="TIGR01068"/>
    </source>
</evidence>
<dbReference type="GeneID" id="75183795"/>
<name>A0A8H1LJ11_9ACTN</name>
<keyword evidence="2" id="KW-0813">Transport</keyword>
<dbReference type="AlphaFoldDB" id="A0A8H1LJ11"/>
<evidence type="ECO:0000256" key="2">
    <source>
        <dbReference type="ARBA" id="ARBA00022448"/>
    </source>
</evidence>
<evidence type="ECO:0000256" key="8">
    <source>
        <dbReference type="PIRSR" id="PIRSR000077-1"/>
    </source>
</evidence>
<reference evidence="11 12" key="1">
    <citation type="submission" date="2018-10" db="EMBL/GenBank/DDBJ databases">
        <title>Isolation of pseudouridimycin from Streptomyces albus DSM 40763.</title>
        <authorList>
            <person name="Rosenqvist P."/>
            <person name="Metsae-Ketelae M."/>
            <person name="Virta P."/>
        </authorList>
    </citation>
    <scope>NUCLEOTIDE SEQUENCE [LARGE SCALE GENOMIC DNA]</scope>
    <source>
        <strain evidence="11 12">DSM 40763</strain>
    </source>
</reference>
<dbReference type="InterPro" id="IPR036249">
    <property type="entry name" value="Thioredoxin-like_sf"/>
</dbReference>
<keyword evidence="5 9" id="KW-0676">Redox-active center</keyword>
<evidence type="ECO:0000256" key="7">
    <source>
        <dbReference type="PIRNR" id="PIRNR000077"/>
    </source>
</evidence>
<evidence type="ECO:0000256" key="5">
    <source>
        <dbReference type="ARBA" id="ARBA00023284"/>
    </source>
</evidence>
<dbReference type="RefSeq" id="WP_031174975.1">
    <property type="nucleotide sequence ID" value="NZ_BBQG01000016.1"/>
</dbReference>
<protein>
    <recommendedName>
        <fullName evidence="6 7">Thioredoxin</fullName>
    </recommendedName>
</protein>
<comment type="caution">
    <text evidence="11">The sequence shown here is derived from an EMBL/GenBank/DDBJ whole genome shotgun (WGS) entry which is preliminary data.</text>
</comment>
<dbReference type="PROSITE" id="PS00194">
    <property type="entry name" value="THIOREDOXIN_1"/>
    <property type="match status" value="1"/>
</dbReference>
<evidence type="ECO:0000256" key="9">
    <source>
        <dbReference type="PIRSR" id="PIRSR000077-4"/>
    </source>
</evidence>
<keyword evidence="3" id="KW-0249">Electron transport</keyword>
<dbReference type="GO" id="GO:0005829">
    <property type="term" value="C:cytosol"/>
    <property type="evidence" value="ECO:0007669"/>
    <property type="project" value="TreeGrafter"/>
</dbReference>
<dbReference type="NCBIfam" id="TIGR01068">
    <property type="entry name" value="thioredoxin"/>
    <property type="match status" value="1"/>
</dbReference>
<feature type="site" description="Contributes to redox potential value" evidence="8">
    <location>
        <position position="41"/>
    </location>
</feature>
<dbReference type="InterPro" id="IPR013766">
    <property type="entry name" value="Thioredoxin_domain"/>
</dbReference>
<keyword evidence="4 9" id="KW-1015">Disulfide bond</keyword>
<dbReference type="PROSITE" id="PS51352">
    <property type="entry name" value="THIOREDOXIN_2"/>
    <property type="match status" value="1"/>
</dbReference>
<dbReference type="GO" id="GO:0015035">
    <property type="term" value="F:protein-disulfide reductase activity"/>
    <property type="evidence" value="ECO:0007669"/>
    <property type="project" value="UniProtKB-UniRule"/>
</dbReference>
<dbReference type="PANTHER" id="PTHR45663:SF11">
    <property type="entry name" value="GEO12009P1"/>
    <property type="match status" value="1"/>
</dbReference>
<feature type="active site" description="Nucleophile" evidence="8">
    <location>
        <position position="42"/>
    </location>
</feature>
<sequence>MTMTAQSTAPLPEVTDATFAEEVLRSPVPVLVDFTAAWCPPCRMVAPVLARIAEERRGALKVVSLDVDRNPATQAAYAVLSMPTLMLFRAGEPARVVVGARPKRRLEEELGLDQPR</sequence>
<gene>
    <name evidence="11" type="primary">trxA</name>
    <name evidence="11" type="ORF">D8771_14970</name>
</gene>
<dbReference type="InterPro" id="IPR005746">
    <property type="entry name" value="Thioredoxin"/>
</dbReference>
<feature type="site" description="Contributes to redox potential value" evidence="8">
    <location>
        <position position="40"/>
    </location>
</feature>
<feature type="domain" description="Thioredoxin" evidence="10">
    <location>
        <begin position="5"/>
        <end position="115"/>
    </location>
</feature>
<dbReference type="CDD" id="cd02947">
    <property type="entry name" value="TRX_family"/>
    <property type="match status" value="1"/>
</dbReference>
<evidence type="ECO:0000256" key="3">
    <source>
        <dbReference type="ARBA" id="ARBA00022982"/>
    </source>
</evidence>
<comment type="similarity">
    <text evidence="1 7">Belongs to the thioredoxin family.</text>
</comment>
<evidence type="ECO:0000256" key="1">
    <source>
        <dbReference type="ARBA" id="ARBA00008987"/>
    </source>
</evidence>
<dbReference type="PANTHER" id="PTHR45663">
    <property type="entry name" value="GEO12009P1"/>
    <property type="match status" value="1"/>
</dbReference>
<dbReference type="Proteomes" id="UP000298111">
    <property type="component" value="Unassembled WGS sequence"/>
</dbReference>
<dbReference type="GO" id="GO:0045454">
    <property type="term" value="P:cell redox homeostasis"/>
    <property type="evidence" value="ECO:0007669"/>
    <property type="project" value="TreeGrafter"/>
</dbReference>
<dbReference type="InterPro" id="IPR017937">
    <property type="entry name" value="Thioredoxin_CS"/>
</dbReference>
<evidence type="ECO:0000256" key="4">
    <source>
        <dbReference type="ARBA" id="ARBA00023157"/>
    </source>
</evidence>
<evidence type="ECO:0000259" key="10">
    <source>
        <dbReference type="PROSITE" id="PS51352"/>
    </source>
</evidence>
<evidence type="ECO:0000313" key="11">
    <source>
        <dbReference type="EMBL" id="TGG83331.1"/>
    </source>
</evidence>
<dbReference type="EMBL" id="RCIY01000055">
    <property type="protein sequence ID" value="TGG83331.1"/>
    <property type="molecule type" value="Genomic_DNA"/>
</dbReference>